<keyword evidence="3" id="KW-0862">Zinc</keyword>
<evidence type="ECO:0000256" key="2">
    <source>
        <dbReference type="ARBA" id="ARBA00022723"/>
    </source>
</evidence>
<evidence type="ECO:0000256" key="1">
    <source>
        <dbReference type="ARBA" id="ARBA00005495"/>
    </source>
</evidence>
<evidence type="ECO:0000313" key="5">
    <source>
        <dbReference type="EMBL" id="NJC33956.1"/>
    </source>
</evidence>
<protein>
    <recommendedName>
        <fullName evidence="4">CENP-V/GFA domain-containing protein</fullName>
    </recommendedName>
</protein>
<name>A0ABX0XKR5_9SPHN</name>
<reference evidence="5 6" key="1">
    <citation type="submission" date="2020-03" db="EMBL/GenBank/DDBJ databases">
        <title>Genomic Encyclopedia of Type Strains, Phase IV (KMG-IV): sequencing the most valuable type-strain genomes for metagenomic binning, comparative biology and taxonomic classification.</title>
        <authorList>
            <person name="Goeker M."/>
        </authorList>
    </citation>
    <scope>NUCLEOTIDE SEQUENCE [LARGE SCALE GENOMIC DNA]</scope>
    <source>
        <strain evidence="5 6">DSM 27651</strain>
    </source>
</reference>
<dbReference type="InterPro" id="IPR011057">
    <property type="entry name" value="Mss4-like_sf"/>
</dbReference>
<sequence length="165" mass="17571">MGDGLPDASRTLTGGCHCGAVRFEVDLIGGWQAARRCTCSFCRMRGAVALTSAPDRFRILAGAEQLTEYRFNTGVARHHFCRHCGIYTHHRRRSNPDELGVNAACLDGVSPFDFAEVPITDGVNHSSDGGPVGPVGWISVRWAGDQETAATTATTSATAPRPSAP</sequence>
<dbReference type="Gene3D" id="2.170.150.70">
    <property type="match status" value="1"/>
</dbReference>
<dbReference type="PANTHER" id="PTHR28620">
    <property type="entry name" value="CENTROMERE PROTEIN V"/>
    <property type="match status" value="1"/>
</dbReference>
<dbReference type="InterPro" id="IPR052355">
    <property type="entry name" value="CENP-V-like"/>
</dbReference>
<dbReference type="PROSITE" id="PS51891">
    <property type="entry name" value="CENP_V_GFA"/>
    <property type="match status" value="1"/>
</dbReference>
<organism evidence="5 6">
    <name type="scientific">Sphingomonas jejuensis</name>
    <dbReference type="NCBI Taxonomy" id="904715"/>
    <lineage>
        <taxon>Bacteria</taxon>
        <taxon>Pseudomonadati</taxon>
        <taxon>Pseudomonadota</taxon>
        <taxon>Alphaproteobacteria</taxon>
        <taxon>Sphingomonadales</taxon>
        <taxon>Sphingomonadaceae</taxon>
        <taxon>Sphingomonas</taxon>
    </lineage>
</organism>
<evidence type="ECO:0000259" key="4">
    <source>
        <dbReference type="PROSITE" id="PS51891"/>
    </source>
</evidence>
<dbReference type="PANTHER" id="PTHR28620:SF1">
    <property type="entry name" value="CENP-V_GFA DOMAIN-CONTAINING PROTEIN"/>
    <property type="match status" value="1"/>
</dbReference>
<proteinExistence type="inferred from homology"/>
<dbReference type="RefSeq" id="WP_167953871.1">
    <property type="nucleotide sequence ID" value="NZ_JAATJE010000001.1"/>
</dbReference>
<dbReference type="Proteomes" id="UP000734218">
    <property type="component" value="Unassembled WGS sequence"/>
</dbReference>
<evidence type="ECO:0000256" key="3">
    <source>
        <dbReference type="ARBA" id="ARBA00022833"/>
    </source>
</evidence>
<dbReference type="EMBL" id="JAATJE010000001">
    <property type="protein sequence ID" value="NJC33956.1"/>
    <property type="molecule type" value="Genomic_DNA"/>
</dbReference>
<evidence type="ECO:0000313" key="6">
    <source>
        <dbReference type="Proteomes" id="UP000734218"/>
    </source>
</evidence>
<accession>A0ABX0XKR5</accession>
<comment type="caution">
    <text evidence="5">The sequence shown here is derived from an EMBL/GenBank/DDBJ whole genome shotgun (WGS) entry which is preliminary data.</text>
</comment>
<dbReference type="Pfam" id="PF04828">
    <property type="entry name" value="GFA"/>
    <property type="match status" value="1"/>
</dbReference>
<gene>
    <name evidence="5" type="ORF">GGR88_001430</name>
</gene>
<dbReference type="InterPro" id="IPR006913">
    <property type="entry name" value="CENP-V/GFA"/>
</dbReference>
<feature type="domain" description="CENP-V/GFA" evidence="4">
    <location>
        <begin position="12"/>
        <end position="113"/>
    </location>
</feature>
<dbReference type="SUPFAM" id="SSF51316">
    <property type="entry name" value="Mss4-like"/>
    <property type="match status" value="1"/>
</dbReference>
<keyword evidence="2" id="KW-0479">Metal-binding</keyword>
<keyword evidence="6" id="KW-1185">Reference proteome</keyword>
<comment type="similarity">
    <text evidence="1">Belongs to the Gfa family.</text>
</comment>